<dbReference type="Pfam" id="PF06338">
    <property type="entry name" value="ComK"/>
    <property type="match status" value="1"/>
</dbReference>
<evidence type="ECO:0000313" key="1">
    <source>
        <dbReference type="EMBL" id="GAA0468475.1"/>
    </source>
</evidence>
<evidence type="ECO:0000313" key="2">
    <source>
        <dbReference type="Proteomes" id="UP001500740"/>
    </source>
</evidence>
<evidence type="ECO:0008006" key="3">
    <source>
        <dbReference type="Google" id="ProtNLM"/>
    </source>
</evidence>
<accession>A0ABN1A655</accession>
<proteinExistence type="predicted"/>
<dbReference type="InterPro" id="IPR010461">
    <property type="entry name" value="ComK"/>
</dbReference>
<protein>
    <recommendedName>
        <fullName evidence="3">Competence protein ComK</fullName>
    </recommendedName>
</protein>
<dbReference type="Proteomes" id="UP001500740">
    <property type="component" value="Unassembled WGS sequence"/>
</dbReference>
<sequence length="162" mass="19174">MGNIMEQRQHYIINDGTMAIKHHDDPTYKSWILENDAKYLCEQNPEEILNASCLKKGLTTLEGRRRAVEDLINKRSRLPIPIEMGYNSLFIPTTLQKRSRSDWVSYRYIQEFYYKGNNDFFSTIQFTTGEEVQFEMTKTNYNKQLMYAGFLLGYFHKKDDIG</sequence>
<reference evidence="1 2" key="1">
    <citation type="journal article" date="2019" name="Int. J. Syst. Evol. Microbiol.">
        <title>The Global Catalogue of Microorganisms (GCM) 10K type strain sequencing project: providing services to taxonomists for standard genome sequencing and annotation.</title>
        <authorList>
            <consortium name="The Broad Institute Genomics Platform"/>
            <consortium name="The Broad Institute Genome Sequencing Center for Infectious Disease"/>
            <person name="Wu L."/>
            <person name="Ma J."/>
        </authorList>
    </citation>
    <scope>NUCLEOTIDE SEQUENCE [LARGE SCALE GENOMIC DNA]</scope>
    <source>
        <strain evidence="1 2">JCM 14193</strain>
    </source>
</reference>
<organism evidence="1 2">
    <name type="scientific">Alkalibacillus silvisoli</name>
    <dbReference type="NCBI Taxonomy" id="392823"/>
    <lineage>
        <taxon>Bacteria</taxon>
        <taxon>Bacillati</taxon>
        <taxon>Bacillota</taxon>
        <taxon>Bacilli</taxon>
        <taxon>Bacillales</taxon>
        <taxon>Bacillaceae</taxon>
        <taxon>Alkalibacillus</taxon>
    </lineage>
</organism>
<dbReference type="EMBL" id="BAAACZ010000024">
    <property type="protein sequence ID" value="GAA0468475.1"/>
    <property type="molecule type" value="Genomic_DNA"/>
</dbReference>
<name>A0ABN1A655_9BACI</name>
<comment type="caution">
    <text evidence="1">The sequence shown here is derived from an EMBL/GenBank/DDBJ whole genome shotgun (WGS) entry which is preliminary data.</text>
</comment>
<gene>
    <name evidence="1" type="ORF">GCM10008935_25410</name>
</gene>
<keyword evidence="2" id="KW-1185">Reference proteome</keyword>